<dbReference type="Gene3D" id="1.20.120.1490">
    <property type="match status" value="1"/>
</dbReference>
<dbReference type="AlphaFoldDB" id="A0A562TI56"/>
<evidence type="ECO:0000313" key="2">
    <source>
        <dbReference type="EMBL" id="TWI93272.1"/>
    </source>
</evidence>
<dbReference type="Proteomes" id="UP000320593">
    <property type="component" value="Unassembled WGS sequence"/>
</dbReference>
<dbReference type="Pfam" id="PF07813">
    <property type="entry name" value="LTXXQ"/>
    <property type="match status" value="1"/>
</dbReference>
<keyword evidence="3" id="KW-1185">Reference proteome</keyword>
<keyword evidence="1" id="KW-0732">Signal</keyword>
<evidence type="ECO:0000256" key="1">
    <source>
        <dbReference type="SAM" id="SignalP"/>
    </source>
</evidence>
<reference evidence="2 3" key="1">
    <citation type="submission" date="2019-07" db="EMBL/GenBank/DDBJ databases">
        <title>Genomic Encyclopedia of Archaeal and Bacterial Type Strains, Phase II (KMG-II): from individual species to whole genera.</title>
        <authorList>
            <person name="Goeker M."/>
        </authorList>
    </citation>
    <scope>NUCLEOTIDE SEQUENCE [LARGE SCALE GENOMIC DNA]</scope>
    <source>
        <strain evidence="2 3">ATCC BAA-252</strain>
    </source>
</reference>
<dbReference type="GO" id="GO:0042597">
    <property type="term" value="C:periplasmic space"/>
    <property type="evidence" value="ECO:0007669"/>
    <property type="project" value="InterPro"/>
</dbReference>
<feature type="chain" id="PRO_5022150784" evidence="1">
    <location>
        <begin position="32"/>
        <end position="128"/>
    </location>
</feature>
<name>A0A562TI56_9HYPH</name>
<proteinExistence type="predicted"/>
<feature type="signal peptide" evidence="1">
    <location>
        <begin position="1"/>
        <end position="31"/>
    </location>
</feature>
<protein>
    <submittedName>
        <fullName evidence="2">LTXXQ motif family protein</fullName>
    </submittedName>
</protein>
<accession>A0A562TI56</accession>
<evidence type="ECO:0000313" key="3">
    <source>
        <dbReference type="Proteomes" id="UP000320593"/>
    </source>
</evidence>
<gene>
    <name evidence="2" type="ORF">JM93_00827</name>
</gene>
<comment type="caution">
    <text evidence="2">The sequence shown here is derived from an EMBL/GenBank/DDBJ whole genome shotgun (WGS) entry which is preliminary data.</text>
</comment>
<dbReference type="EMBL" id="VLLF01000001">
    <property type="protein sequence ID" value="TWI93272.1"/>
    <property type="molecule type" value="Genomic_DNA"/>
</dbReference>
<dbReference type="OrthoDB" id="9986162at2"/>
<organism evidence="2 3">
    <name type="scientific">Roseibium hamelinense</name>
    <dbReference type="NCBI Taxonomy" id="150831"/>
    <lineage>
        <taxon>Bacteria</taxon>
        <taxon>Pseudomonadati</taxon>
        <taxon>Pseudomonadota</taxon>
        <taxon>Alphaproteobacteria</taxon>
        <taxon>Hyphomicrobiales</taxon>
        <taxon>Stappiaceae</taxon>
        <taxon>Roseibium</taxon>
    </lineage>
</organism>
<dbReference type="RefSeq" id="WP_145340752.1">
    <property type="nucleotide sequence ID" value="NZ_SMLY01000060.1"/>
</dbReference>
<sequence length="128" mass="13983">MTFTSLLPNRRHLIAGSVMMLQLAFIPSVGAAQSMAKPPQPAEVAAELGLSGDQEAAFIAIMDAHRSQVKALLVENGIDPSKGRPSRAEMMKLRPEMRLMRQDLETQLAGVLTPAQLEALKSKRPRRP</sequence>
<dbReference type="InterPro" id="IPR012899">
    <property type="entry name" value="LTXXQ"/>
</dbReference>